<sequence>MLDGHGLGLRVMQSEKRKKREAPVRGHSRAPGVTAQRQGA</sequence>
<evidence type="ECO:0000313" key="3">
    <source>
        <dbReference type="Proteomes" id="UP000061569"/>
    </source>
</evidence>
<gene>
    <name evidence="2" type="ORF">GLE_5313</name>
</gene>
<reference evidence="2 3" key="1">
    <citation type="submission" date="2015-11" db="EMBL/GenBank/DDBJ databases">
        <title>Genome sequences of Lysobacter enzymogenes strain C3 and Lysobacter antibioticus ATCC 29479.</title>
        <authorList>
            <person name="Kobayashi D.Y."/>
        </authorList>
    </citation>
    <scope>NUCLEOTIDE SEQUENCE [LARGE SCALE GENOMIC DNA]</scope>
    <source>
        <strain evidence="2 3">C3</strain>
    </source>
</reference>
<accession>A0A0S2DPX9</accession>
<name>A0A0S2DPX9_LYSEN</name>
<dbReference type="Proteomes" id="UP000061569">
    <property type="component" value="Chromosome"/>
</dbReference>
<proteinExistence type="predicted"/>
<organism evidence="2 3">
    <name type="scientific">Lysobacter enzymogenes</name>
    <dbReference type="NCBI Taxonomy" id="69"/>
    <lineage>
        <taxon>Bacteria</taxon>
        <taxon>Pseudomonadati</taxon>
        <taxon>Pseudomonadota</taxon>
        <taxon>Gammaproteobacteria</taxon>
        <taxon>Lysobacterales</taxon>
        <taxon>Lysobacteraceae</taxon>
        <taxon>Lysobacter</taxon>
    </lineage>
</organism>
<feature type="region of interest" description="Disordered" evidence="1">
    <location>
        <begin position="1"/>
        <end position="40"/>
    </location>
</feature>
<protein>
    <submittedName>
        <fullName evidence="2">Uncharacterized protein</fullName>
    </submittedName>
</protein>
<dbReference type="KEGG" id="lez:GLE_5313"/>
<evidence type="ECO:0000313" key="2">
    <source>
        <dbReference type="EMBL" id="ALN60654.1"/>
    </source>
</evidence>
<evidence type="ECO:0000256" key="1">
    <source>
        <dbReference type="SAM" id="MobiDB-lite"/>
    </source>
</evidence>
<dbReference type="EMBL" id="CP013140">
    <property type="protein sequence ID" value="ALN60654.1"/>
    <property type="molecule type" value="Genomic_DNA"/>
</dbReference>
<dbReference type="AlphaFoldDB" id="A0A0S2DPX9"/>